<organism evidence="2 3">
    <name type="scientific">Boletus reticuloceps</name>
    <dbReference type="NCBI Taxonomy" id="495285"/>
    <lineage>
        <taxon>Eukaryota</taxon>
        <taxon>Fungi</taxon>
        <taxon>Dikarya</taxon>
        <taxon>Basidiomycota</taxon>
        <taxon>Agaricomycotina</taxon>
        <taxon>Agaricomycetes</taxon>
        <taxon>Agaricomycetidae</taxon>
        <taxon>Boletales</taxon>
        <taxon>Boletineae</taxon>
        <taxon>Boletaceae</taxon>
        <taxon>Boletoideae</taxon>
        <taxon>Boletus</taxon>
    </lineage>
</organism>
<keyword evidence="3" id="KW-1185">Reference proteome</keyword>
<evidence type="ECO:0000313" key="2">
    <source>
        <dbReference type="EMBL" id="KAG6374967.1"/>
    </source>
</evidence>
<dbReference type="EMBL" id="JAGFBS010000016">
    <property type="protein sequence ID" value="KAG6374967.1"/>
    <property type="molecule type" value="Genomic_DNA"/>
</dbReference>
<evidence type="ECO:0000313" key="3">
    <source>
        <dbReference type="Proteomes" id="UP000683000"/>
    </source>
</evidence>
<dbReference type="OrthoDB" id="2681790at2759"/>
<feature type="compositionally biased region" description="Basic and acidic residues" evidence="1">
    <location>
        <begin position="164"/>
        <end position="179"/>
    </location>
</feature>
<accession>A0A8I2YNE9</accession>
<feature type="region of interest" description="Disordered" evidence="1">
    <location>
        <begin position="164"/>
        <end position="191"/>
    </location>
</feature>
<evidence type="ECO:0000256" key="1">
    <source>
        <dbReference type="SAM" id="MobiDB-lite"/>
    </source>
</evidence>
<name>A0A8I2YNE9_9AGAM</name>
<dbReference type="Proteomes" id="UP000683000">
    <property type="component" value="Unassembled WGS sequence"/>
</dbReference>
<gene>
    <name evidence="2" type="ORF">JVT61DRAFT_3735</name>
</gene>
<sequence length="361" mass="39429">MSGALSKLLMLAVPDPNTAKKEAVLTAYKNAASHLVNLVKCAPDNKSDLMDEQGAWVVQWEKVDGLLSMSLAIAKAGLVLPLKEDMCQAVREGERWAKLWKVCIELADMLEVAVNTTKEMEEFQAEAGPSQPEAEASCAEMGALQLEGELASTTVTMMATIMMLEKEKDRRKGTKKETPRATPSKSKSRSLKRQDLIIKVVVPLHKRVKCVEEEEPIERQDESEDEEEDEVKERHAFQCKSCTRKKLPCVGRPFLVCRACAGSCIKCSMSAGKGKVKTKAKPSIKVTPVQCPVRNKPHCQASLEVLTILEDEEGGCKMVPKTGKSKAKASGSSGSDAKAAVGKAISMLMDLQERGLGLRKK</sequence>
<reference evidence="2" key="1">
    <citation type="submission" date="2021-03" db="EMBL/GenBank/DDBJ databases">
        <title>Evolutionary innovations through gain and loss of genes in the ectomycorrhizal Boletales.</title>
        <authorList>
            <person name="Wu G."/>
            <person name="Miyauchi S."/>
            <person name="Morin E."/>
            <person name="Yang Z.-L."/>
            <person name="Xu J."/>
            <person name="Martin F.M."/>
        </authorList>
    </citation>
    <scope>NUCLEOTIDE SEQUENCE</scope>
    <source>
        <strain evidence="2">BR01</strain>
    </source>
</reference>
<dbReference type="AlphaFoldDB" id="A0A8I2YNE9"/>
<proteinExistence type="predicted"/>
<comment type="caution">
    <text evidence="2">The sequence shown here is derived from an EMBL/GenBank/DDBJ whole genome shotgun (WGS) entry which is preliminary data.</text>
</comment>
<protein>
    <submittedName>
        <fullName evidence="2">Uncharacterized protein</fullName>
    </submittedName>
</protein>